<dbReference type="Pfam" id="PF13444">
    <property type="entry name" value="Acetyltransf_5"/>
    <property type="match status" value="1"/>
</dbReference>
<evidence type="ECO:0000256" key="1">
    <source>
        <dbReference type="ARBA" id="ARBA00005189"/>
    </source>
</evidence>
<dbReference type="AlphaFoldDB" id="A0A377W652"/>
<evidence type="ECO:0000256" key="9">
    <source>
        <dbReference type="ARBA" id="ARBA00045724"/>
    </source>
</evidence>
<evidence type="ECO:0000256" key="8">
    <source>
        <dbReference type="ARBA" id="ARBA00039866"/>
    </source>
</evidence>
<evidence type="ECO:0000256" key="3">
    <source>
        <dbReference type="ARBA" id="ARBA00022679"/>
    </source>
</evidence>
<dbReference type="Gene3D" id="3.40.630.30">
    <property type="match status" value="1"/>
</dbReference>
<keyword evidence="4" id="KW-0443">Lipid metabolism</keyword>
<comment type="pathway">
    <text evidence="1">Lipid metabolism.</text>
</comment>
<dbReference type="InterPro" id="IPR052351">
    <property type="entry name" value="Ornithine_N-alpha-AT"/>
</dbReference>
<dbReference type="EMBL" id="UGLB01000003">
    <property type="protein sequence ID" value="STT50324.1"/>
    <property type="molecule type" value="Genomic_DNA"/>
</dbReference>
<evidence type="ECO:0000313" key="11">
    <source>
        <dbReference type="EMBL" id="STT50324.1"/>
    </source>
</evidence>
<evidence type="ECO:0000256" key="6">
    <source>
        <dbReference type="ARBA" id="ARBA00038095"/>
    </source>
</evidence>
<protein>
    <recommendedName>
        <fullName evidence="8">L-ornithine N(alpha)-acyltransferase</fullName>
        <ecNumber evidence="7">2.3.2.30</ecNumber>
    </recommendedName>
</protein>
<dbReference type="GO" id="GO:0006629">
    <property type="term" value="P:lipid metabolic process"/>
    <property type="evidence" value="ECO:0007669"/>
    <property type="project" value="UniProtKB-KW"/>
</dbReference>
<keyword evidence="5" id="KW-0012">Acyltransferase</keyword>
<dbReference type="PANTHER" id="PTHR37323:SF1">
    <property type="entry name" value="L-ORNITHINE N(ALPHA)-ACYLTRANSFERASE"/>
    <property type="match status" value="1"/>
</dbReference>
<dbReference type="EC" id="2.3.2.30" evidence="7"/>
<evidence type="ECO:0000256" key="2">
    <source>
        <dbReference type="ARBA" id="ARBA00022516"/>
    </source>
</evidence>
<dbReference type="GO" id="GO:0043810">
    <property type="term" value="F:ornithine-acyl [acyl carrier protein] N-acyltransferase activity"/>
    <property type="evidence" value="ECO:0007669"/>
    <property type="project" value="UniProtKB-EC"/>
</dbReference>
<dbReference type="PANTHER" id="PTHR37323">
    <property type="entry name" value="GCN5-RELATED N-ACETYLTRANSFERASE"/>
    <property type="match status" value="1"/>
</dbReference>
<dbReference type="SUPFAM" id="SSF55729">
    <property type="entry name" value="Acyl-CoA N-acyltransferases (Nat)"/>
    <property type="match status" value="1"/>
</dbReference>
<keyword evidence="2" id="KW-0444">Lipid biosynthesis</keyword>
<keyword evidence="3" id="KW-0808">Transferase</keyword>
<organism evidence="11 12">
    <name type="scientific">Klebsiella pneumoniae</name>
    <dbReference type="NCBI Taxonomy" id="573"/>
    <lineage>
        <taxon>Bacteria</taxon>
        <taxon>Pseudomonadati</taxon>
        <taxon>Pseudomonadota</taxon>
        <taxon>Gammaproteobacteria</taxon>
        <taxon>Enterobacterales</taxon>
        <taxon>Enterobacteriaceae</taxon>
        <taxon>Klebsiella/Raoultella group</taxon>
        <taxon>Klebsiella</taxon>
        <taxon>Klebsiella pneumoniae complex</taxon>
    </lineage>
</organism>
<evidence type="ECO:0000256" key="4">
    <source>
        <dbReference type="ARBA" id="ARBA00023098"/>
    </source>
</evidence>
<proteinExistence type="inferred from homology"/>
<gene>
    <name evidence="11" type="ORF">NCTC9637_05310</name>
</gene>
<dbReference type="InterPro" id="IPR016181">
    <property type="entry name" value="Acyl_CoA_acyltransferase"/>
</dbReference>
<name>A0A377W652_KLEPN</name>
<reference evidence="11 12" key="1">
    <citation type="submission" date="2018-06" db="EMBL/GenBank/DDBJ databases">
        <authorList>
            <consortium name="Pathogen Informatics"/>
            <person name="Doyle S."/>
        </authorList>
    </citation>
    <scope>NUCLEOTIDE SEQUENCE [LARGE SCALE GENOMIC DNA]</scope>
    <source>
        <strain evidence="11 12">NCTC9637</strain>
    </source>
</reference>
<evidence type="ECO:0000256" key="7">
    <source>
        <dbReference type="ARBA" id="ARBA00039058"/>
    </source>
</evidence>
<dbReference type="Proteomes" id="UP000255099">
    <property type="component" value="Unassembled WGS sequence"/>
</dbReference>
<accession>A0A377W652</accession>
<comment type="catalytic activity">
    <reaction evidence="10">
        <text>a (3R)-hydroxyacyl-[ACP] + L-ornithine = a lyso-ornithine lipid + holo-[ACP] + H(+)</text>
        <dbReference type="Rhea" id="RHEA:20633"/>
        <dbReference type="Rhea" id="RHEA-COMP:9685"/>
        <dbReference type="Rhea" id="RHEA-COMP:9945"/>
        <dbReference type="ChEBI" id="CHEBI:15378"/>
        <dbReference type="ChEBI" id="CHEBI:46911"/>
        <dbReference type="ChEBI" id="CHEBI:64479"/>
        <dbReference type="ChEBI" id="CHEBI:78827"/>
        <dbReference type="ChEBI" id="CHEBI:138482"/>
        <dbReference type="EC" id="2.3.2.30"/>
    </reaction>
    <physiologicalReaction direction="left-to-right" evidence="10">
        <dbReference type="Rhea" id="RHEA:20634"/>
    </physiologicalReaction>
</comment>
<evidence type="ECO:0000313" key="12">
    <source>
        <dbReference type="Proteomes" id="UP000255099"/>
    </source>
</evidence>
<evidence type="ECO:0000256" key="10">
    <source>
        <dbReference type="ARBA" id="ARBA00047785"/>
    </source>
</evidence>
<sequence>MRSPALASLPARCYQHLEQLRKGLPGRFKTESAIARPEDRALLKRELHKAECLGRTADGKVIYLWQRNGQEDAPLLRELGRLREIAFRAVGEGSGKRRDIDGYDDDYLHLILWDEEDLEIVGAYRFMPTAIQLAKRGLEGIYSYSLFHYDGRMDDVLQHGIELGRSFIQPRYWGRSRAGLPVVRHRRLSGALSALSLSVWSGVDFWRIAARDLLVAFYRMWFPATHPLAESRRPYPASLPDVLAQFWAGRITTTTWPG</sequence>
<comment type="function">
    <text evidence="9">Catalyzes the first step in the biosynthesis of ornithine lipids, which are phosphorus-free membrane lipids. Catalyzes the 3-hydroxyacyl-acyl carrier protein-dependent acylation of ornithine to form lyso-ornithine lipid (LOL).</text>
</comment>
<evidence type="ECO:0000256" key="5">
    <source>
        <dbReference type="ARBA" id="ARBA00023315"/>
    </source>
</evidence>
<comment type="similarity">
    <text evidence="6">Belongs to the acetyltransferase family. OlsB subfamily.</text>
</comment>